<feature type="compositionally biased region" description="Low complexity" evidence="2">
    <location>
        <begin position="1899"/>
        <end position="1909"/>
    </location>
</feature>
<feature type="compositionally biased region" description="Polar residues" evidence="2">
    <location>
        <begin position="1840"/>
        <end position="1855"/>
    </location>
</feature>
<feature type="region of interest" description="Disordered" evidence="2">
    <location>
        <begin position="1698"/>
        <end position="1733"/>
    </location>
</feature>
<feature type="compositionally biased region" description="Polar residues" evidence="2">
    <location>
        <begin position="717"/>
        <end position="736"/>
    </location>
</feature>
<dbReference type="SUPFAM" id="SSF51045">
    <property type="entry name" value="WW domain"/>
    <property type="match status" value="2"/>
</dbReference>
<feature type="compositionally biased region" description="Pro residues" evidence="2">
    <location>
        <begin position="1614"/>
        <end position="1623"/>
    </location>
</feature>
<evidence type="ECO:0000259" key="3">
    <source>
        <dbReference type="PROSITE" id="PS50020"/>
    </source>
</evidence>
<dbReference type="OrthoDB" id="5859304at2759"/>
<dbReference type="Gene3D" id="3.10.20.90">
    <property type="entry name" value="Phosphatidylinositol 3-kinase Catalytic Subunit, Chain A, domain 1"/>
    <property type="match status" value="1"/>
</dbReference>
<dbReference type="Pfam" id="PF00373">
    <property type="entry name" value="FERM_M"/>
    <property type="match status" value="1"/>
</dbReference>
<dbReference type="SUPFAM" id="SSF54236">
    <property type="entry name" value="Ubiquitin-like"/>
    <property type="match status" value="1"/>
</dbReference>
<dbReference type="SUPFAM" id="SSF47031">
    <property type="entry name" value="Second domain of FERM"/>
    <property type="match status" value="1"/>
</dbReference>
<dbReference type="PROSITE" id="PS50020">
    <property type="entry name" value="WW_DOMAIN_2"/>
    <property type="match status" value="2"/>
</dbReference>
<dbReference type="SMART" id="SM00295">
    <property type="entry name" value="B41"/>
    <property type="match status" value="1"/>
</dbReference>
<feature type="region of interest" description="Disordered" evidence="2">
    <location>
        <begin position="191"/>
        <end position="216"/>
    </location>
</feature>
<dbReference type="InterPro" id="IPR001202">
    <property type="entry name" value="WW_dom"/>
</dbReference>
<feature type="coiled-coil region" evidence="1">
    <location>
        <begin position="2210"/>
        <end position="2237"/>
    </location>
</feature>
<dbReference type="Proteomes" id="UP001163046">
    <property type="component" value="Unassembled WGS sequence"/>
</dbReference>
<dbReference type="PANTHER" id="PTHR46221">
    <property type="entry name" value="FERM AND PDZ DOMAIN-CONTAINING PROTEIN FAMILY MEMBER"/>
    <property type="match status" value="1"/>
</dbReference>
<feature type="compositionally biased region" description="Pro residues" evidence="2">
    <location>
        <begin position="1975"/>
        <end position="1995"/>
    </location>
</feature>
<feature type="region of interest" description="Disordered" evidence="2">
    <location>
        <begin position="620"/>
        <end position="639"/>
    </location>
</feature>
<dbReference type="CDD" id="cd00201">
    <property type="entry name" value="WW"/>
    <property type="match status" value="2"/>
</dbReference>
<dbReference type="Pfam" id="PF00595">
    <property type="entry name" value="PDZ"/>
    <property type="match status" value="1"/>
</dbReference>
<feature type="domain" description="FERM" evidence="4">
    <location>
        <begin position="247"/>
        <end position="574"/>
    </location>
</feature>
<feature type="compositionally biased region" description="Polar residues" evidence="2">
    <location>
        <begin position="1923"/>
        <end position="1942"/>
    </location>
</feature>
<dbReference type="InterPro" id="IPR019749">
    <property type="entry name" value="Band_41_domain"/>
</dbReference>
<dbReference type="Gene3D" id="2.20.70.10">
    <property type="match status" value="2"/>
</dbReference>
<dbReference type="SUPFAM" id="SSF50156">
    <property type="entry name" value="PDZ domain-like"/>
    <property type="match status" value="1"/>
</dbReference>
<evidence type="ECO:0000313" key="7">
    <source>
        <dbReference type="Proteomes" id="UP001163046"/>
    </source>
</evidence>
<dbReference type="Gene3D" id="1.20.1420.10">
    <property type="entry name" value="Talin, central domain"/>
    <property type="match status" value="1"/>
</dbReference>
<feature type="compositionally biased region" description="Acidic residues" evidence="2">
    <location>
        <begin position="659"/>
        <end position="669"/>
    </location>
</feature>
<name>A0A9W9YXR7_9CNID</name>
<feature type="region of interest" description="Disordered" evidence="2">
    <location>
        <begin position="1899"/>
        <end position="2002"/>
    </location>
</feature>
<dbReference type="SMART" id="SM00228">
    <property type="entry name" value="PDZ"/>
    <property type="match status" value="1"/>
</dbReference>
<dbReference type="Pfam" id="PF00397">
    <property type="entry name" value="WW"/>
    <property type="match status" value="2"/>
</dbReference>
<dbReference type="CDD" id="cd14473">
    <property type="entry name" value="FERM_B-lobe"/>
    <property type="match status" value="1"/>
</dbReference>
<dbReference type="Gene3D" id="2.30.29.30">
    <property type="entry name" value="Pleckstrin-homology domain (PH domain)/Phosphotyrosine-binding domain (PTB)"/>
    <property type="match status" value="1"/>
</dbReference>
<feature type="region of interest" description="Disordered" evidence="2">
    <location>
        <begin position="1839"/>
        <end position="1884"/>
    </location>
</feature>
<keyword evidence="7" id="KW-1185">Reference proteome</keyword>
<keyword evidence="1" id="KW-0175">Coiled coil</keyword>
<feature type="region of interest" description="Disordered" evidence="2">
    <location>
        <begin position="2025"/>
        <end position="2053"/>
    </location>
</feature>
<accession>A0A9W9YXR7</accession>
<feature type="compositionally biased region" description="Polar residues" evidence="2">
    <location>
        <begin position="1863"/>
        <end position="1881"/>
    </location>
</feature>
<reference evidence="6" key="1">
    <citation type="submission" date="2023-01" db="EMBL/GenBank/DDBJ databases">
        <title>Genome assembly of the deep-sea coral Lophelia pertusa.</title>
        <authorList>
            <person name="Herrera S."/>
            <person name="Cordes E."/>
        </authorList>
    </citation>
    <scope>NUCLEOTIDE SEQUENCE</scope>
    <source>
        <strain evidence="6">USNM1676648</strain>
        <tissue evidence="6">Polyp</tissue>
    </source>
</reference>
<feature type="domain" description="WW" evidence="3">
    <location>
        <begin position="61"/>
        <end position="94"/>
    </location>
</feature>
<dbReference type="Pfam" id="PF21989">
    <property type="entry name" value="RA_2"/>
    <property type="match status" value="1"/>
</dbReference>
<feature type="region of interest" description="Disordered" evidence="2">
    <location>
        <begin position="1560"/>
        <end position="1639"/>
    </location>
</feature>
<dbReference type="InterPro" id="IPR011993">
    <property type="entry name" value="PH-like_dom_sf"/>
</dbReference>
<dbReference type="PROSITE" id="PS50057">
    <property type="entry name" value="FERM_3"/>
    <property type="match status" value="1"/>
</dbReference>
<dbReference type="InterPro" id="IPR019748">
    <property type="entry name" value="FERM_central"/>
</dbReference>
<dbReference type="SUPFAM" id="SSF50729">
    <property type="entry name" value="PH domain-like"/>
    <property type="match status" value="1"/>
</dbReference>
<dbReference type="PANTHER" id="PTHR46221:SF3">
    <property type="entry name" value="FERM AND PDZ DOMAIN-CONTAINING PROTEIN 4"/>
    <property type="match status" value="1"/>
</dbReference>
<evidence type="ECO:0000256" key="2">
    <source>
        <dbReference type="SAM" id="MobiDB-lite"/>
    </source>
</evidence>
<dbReference type="InterPro" id="IPR014352">
    <property type="entry name" value="FERM/acyl-CoA-bd_prot_sf"/>
</dbReference>
<feature type="region of interest" description="Disordered" evidence="2">
    <location>
        <begin position="942"/>
        <end position="961"/>
    </location>
</feature>
<feature type="compositionally biased region" description="Low complexity" evidence="2">
    <location>
        <begin position="1703"/>
        <end position="1715"/>
    </location>
</feature>
<feature type="compositionally biased region" description="Polar residues" evidence="2">
    <location>
        <begin position="192"/>
        <end position="204"/>
    </location>
</feature>
<dbReference type="PROSITE" id="PS50106">
    <property type="entry name" value="PDZ"/>
    <property type="match status" value="1"/>
</dbReference>
<proteinExistence type="predicted"/>
<dbReference type="InterPro" id="IPR035963">
    <property type="entry name" value="FERM_2"/>
</dbReference>
<feature type="region of interest" description="Disordered" evidence="2">
    <location>
        <begin position="717"/>
        <end position="740"/>
    </location>
</feature>
<feature type="region of interest" description="Disordered" evidence="2">
    <location>
        <begin position="1006"/>
        <end position="1037"/>
    </location>
</feature>
<feature type="compositionally biased region" description="Polar residues" evidence="2">
    <location>
        <begin position="620"/>
        <end position="637"/>
    </location>
</feature>
<dbReference type="InterPro" id="IPR029071">
    <property type="entry name" value="Ubiquitin-like_domsf"/>
</dbReference>
<evidence type="ECO:0000259" key="5">
    <source>
        <dbReference type="PROSITE" id="PS50106"/>
    </source>
</evidence>
<organism evidence="6 7">
    <name type="scientific">Desmophyllum pertusum</name>
    <dbReference type="NCBI Taxonomy" id="174260"/>
    <lineage>
        <taxon>Eukaryota</taxon>
        <taxon>Metazoa</taxon>
        <taxon>Cnidaria</taxon>
        <taxon>Anthozoa</taxon>
        <taxon>Hexacorallia</taxon>
        <taxon>Scleractinia</taxon>
        <taxon>Caryophylliina</taxon>
        <taxon>Caryophylliidae</taxon>
        <taxon>Desmophyllum</taxon>
    </lineage>
</organism>
<sequence>MEFNNESVAKSKVLTSLLSCGNQLSPEWKAITTTDQRIYFVNRRTRSSHWFPPPEFWASKVGLPYGWEAALDNQSKKYYINHVTRTTTREDPRSEADQAAHLHMSPPQARRIELVRDAKIGFGFVAGSEKPVVIRSVIPNGPSHEKLFANDQILKVNGKDVRDASQADVISLIKSAVGSIELEVVASEDVQDTNNQHNRKSSLMSRTTRERRRSTPVSVRFADEPALVQLIGPTESVRRSSVPLIPNVLKVFLENGQTRSFRYDSNTTADEIFSSFSSKLDVKLMEHFSLVLTGPKKGQISYIQNNEKVCEIYTNRNCSSVNCLCKLNIAFVPKDHFELLSQDPNTFEYLYAQVTNMVVEGFYGMDLKYDLAIKLAALHIQQKAMEAAAGRQVKISVRQVEKEFGGLGKFVSSDLLHSMREKELRKIIDQQIKQNENLASPGERHMSSLQCKLHYLNLVVEMFSYGGRYFDAELVDSSNEGPSLKKTKKQHVTLLVNLKYGVSQVVRGKVNVLCQLAEFHEITGFAIRLHEDNKRLLQIKLQEGKKIQLVCTTVDCLDIIALVTGYYKVYVDNTSNIPLPVQNEEKWPFAFLRDPPVNNAPDFYSRHRVVPDVWSYPSRFQTSNPKSKTQPENTNPLNGHKEVFIDLSKAPPRFNETAISEEPEDDNMVAEETNRDQKDGNTSDGESLNQEDDISELVMSDEDQKLLETATSFLKSSSEDVNTVNNQTQSDDSNGSKAGADNEELFASRKRRLVFSGSPGKENAAIKSAKTTLTENVEEDQDDLISELILAEAIWQEEEAGVVAVDAVKEPVELVSTDRGDSCVVVGTNSEESNAQAHGAVGEQKRFEVAMGKPGQLSANNVHSQSGDTEKIIDTSNVVNNELFACFHSGDYGQGTTDVNQNILSNNSITKTASLAEHNEYMRPAVSGAEFNLHLDLSEQHDPFISTDPFQDRSPTPSPRDLGFDESKFDNKGIELADFVECGVKTQGLVEQQSVVSVPEKRIAVEGKGSDGNRSKSPVTLELRGDSSPVSDDDIFNKNKPVDLDNLDDSVASHMVSLEFVEDSETETESAMSDEGESLWSTFPEFFQPSRRLTYSSNKQAELSLAEEDQDADGLDFTETDRDVALVSIKNLSTEDESNSKDFAEISARQDGVVSLADDWEDLSTASSESFEYTYEVNAEFPSESEEASEDSGYVYRRDENDRGVEGIFDQNTDADDFPSHISTVSLGTYISDKCDTSVDTFSSLDVKRSNVDEPTESSLTETSPFYHFDQGDFSEKNEFVEMSKSVSLEESLRTLPGSRQGIDVSRSLSDESLKHVLLGRSEIINKGWRSLNDSEDKGMILDRSYSPSDWIIPSPPTSTSELQDADIHIVSPPPFSPTSVEDELDDELKHLIVPPPPCVDTLPIVSGIRIVSPPPLDVNDSELDHLMYDYDDIIFLSLTDDHKLAKNNGLVSARSFDSNFTEDKKIQAQMVEMVSKEGGYARKSITISNRDRSILNPSGNSCNTNHTPIKQSFATYALTSRSLDSQSFLPNPSASCSSTTLVNAHTTWKRFGEKKHPLDDFPNKEVVNSPNLKNGEDIRGKINSSSGTDEFNKISNTNQRNISVNNRSRVPLKPKPPVPPKPRMFRTVSSEGKMDKADAIPGKSMKMSLDEDRGIVVEGYHKNKPVRSAADENHRNINAELGEAGRSSLDSLPQRERDLVHSNHSSRSPSTSPSAGQAPNKALAKSKKTQVHDSVNSCNVKLSADSILNTHLDSPYAKSTDISKEKSSQRVEAFRPALSTASNPVALRASCPDTPAIDSPSSTADDILYKNEFNSQRDKHGTRRSSSFTCRSPYVPAPYSSSRTQSLYSAQSSVEKAHKSAPHSNRSSSAGSPTVNSGASRGTYANLPRVNSCFETATSSVSAAPPSSGNKPHSAGMEPLFNPQQPTSHLSFRDSNNSSGDDTNRALPKPPSESSSLRLATVELQEDSWNDSLNPPPLPDSPPPPLPDSSPPKTIPVFDTDDFDFGESLIETFQDGIQMDSLETTTFDLPSSPNDVESKRSSASVDYKQEDSKCTFPERRDKRCGDNGLSRSLTITSIPRDINRRSLSEDWPSLTGASIRDSRTKRCSFPFNECFNLDDATAAGSLNYLEECQPEFLKAKCSKVCEEGLLKVSNLKKRLEPYLNGRASKPQLSKETKNWPLIFQNNARFLACDIKVISSSVKHGSPQFVSAMETSLDSLEKLVESCEKTYSTLNEKSNHNGRTLAVMVNEVLDQYRDIIFTVKAASGQPPDDPDVEVLVKKTNAVATLIASLIRTLRKY</sequence>
<feature type="domain" description="PDZ" evidence="5">
    <location>
        <begin position="111"/>
        <end position="188"/>
    </location>
</feature>
<feature type="compositionally biased region" description="Basic and acidic residues" evidence="2">
    <location>
        <begin position="672"/>
        <end position="681"/>
    </location>
</feature>
<dbReference type="EMBL" id="MU826847">
    <property type="protein sequence ID" value="KAJ7371416.1"/>
    <property type="molecule type" value="Genomic_DNA"/>
</dbReference>
<feature type="region of interest" description="Disordered" evidence="2">
    <location>
        <begin position="658"/>
        <end position="692"/>
    </location>
</feature>
<dbReference type="InterPro" id="IPR036020">
    <property type="entry name" value="WW_dom_sf"/>
</dbReference>
<dbReference type="Gene3D" id="1.20.80.10">
    <property type="match status" value="1"/>
</dbReference>
<feature type="compositionally biased region" description="Polar residues" evidence="2">
    <location>
        <begin position="1583"/>
        <end position="1609"/>
    </location>
</feature>
<dbReference type="InterPro" id="IPR000299">
    <property type="entry name" value="FERM_domain"/>
</dbReference>
<evidence type="ECO:0000313" key="6">
    <source>
        <dbReference type="EMBL" id="KAJ7371416.1"/>
    </source>
</evidence>
<gene>
    <name evidence="6" type="primary">FRMPD3_2</name>
    <name evidence="6" type="ORF">OS493_025882</name>
</gene>
<dbReference type="InterPro" id="IPR001478">
    <property type="entry name" value="PDZ"/>
</dbReference>
<feature type="domain" description="WW" evidence="3">
    <location>
        <begin position="22"/>
        <end position="55"/>
    </location>
</feature>
<feature type="compositionally biased region" description="Polar residues" evidence="2">
    <location>
        <begin position="2025"/>
        <end position="2036"/>
    </location>
</feature>
<dbReference type="InterPro" id="IPR036034">
    <property type="entry name" value="PDZ_sf"/>
</dbReference>
<protein>
    <submittedName>
        <fullName evidence="6">Frmpd3p</fullName>
    </submittedName>
</protein>
<evidence type="ECO:0000259" key="4">
    <source>
        <dbReference type="PROSITE" id="PS50057"/>
    </source>
</evidence>
<dbReference type="Gene3D" id="2.30.42.10">
    <property type="match status" value="1"/>
</dbReference>
<dbReference type="SMART" id="SM00456">
    <property type="entry name" value="WW"/>
    <property type="match status" value="2"/>
</dbReference>
<evidence type="ECO:0000256" key="1">
    <source>
        <dbReference type="SAM" id="Coils"/>
    </source>
</evidence>
<comment type="caution">
    <text evidence="6">The sequence shown here is derived from an EMBL/GenBank/DDBJ whole genome shotgun (WGS) entry which is preliminary data.</text>
</comment>